<feature type="transmembrane region" description="Helical" evidence="1">
    <location>
        <begin position="14"/>
        <end position="31"/>
    </location>
</feature>
<proteinExistence type="predicted"/>
<evidence type="ECO:0000313" key="2">
    <source>
        <dbReference type="EMBL" id="MDL5033180.1"/>
    </source>
</evidence>
<gene>
    <name evidence="2" type="ORF">QRD43_14795</name>
</gene>
<keyword evidence="3" id="KW-1185">Reference proteome</keyword>
<keyword evidence="1" id="KW-0472">Membrane</keyword>
<evidence type="ECO:0000256" key="1">
    <source>
        <dbReference type="SAM" id="Phobius"/>
    </source>
</evidence>
<dbReference type="RefSeq" id="WP_285983273.1">
    <property type="nucleotide sequence ID" value="NZ_JASVDS010000004.1"/>
</dbReference>
<name>A0ABT7LNB0_9BURK</name>
<organism evidence="2 3">
    <name type="scientific">Roseateles subflavus</name>
    <dbReference type="NCBI Taxonomy" id="3053353"/>
    <lineage>
        <taxon>Bacteria</taxon>
        <taxon>Pseudomonadati</taxon>
        <taxon>Pseudomonadota</taxon>
        <taxon>Betaproteobacteria</taxon>
        <taxon>Burkholderiales</taxon>
        <taxon>Sphaerotilaceae</taxon>
        <taxon>Roseateles</taxon>
    </lineage>
</organism>
<protein>
    <submittedName>
        <fullName evidence="2">Uncharacterized protein</fullName>
    </submittedName>
</protein>
<comment type="caution">
    <text evidence="2">The sequence shown here is derived from an EMBL/GenBank/DDBJ whole genome shotgun (WGS) entry which is preliminary data.</text>
</comment>
<evidence type="ECO:0000313" key="3">
    <source>
        <dbReference type="Proteomes" id="UP001238603"/>
    </source>
</evidence>
<sequence>MGNAASRTPGWRTWLWRGIIALALVLAFVAYQDPHLMLQLGNQLLSCF</sequence>
<accession>A0ABT7LNB0</accession>
<dbReference type="Proteomes" id="UP001238603">
    <property type="component" value="Unassembled WGS sequence"/>
</dbReference>
<keyword evidence="1" id="KW-0812">Transmembrane</keyword>
<dbReference type="EMBL" id="JASVDS010000004">
    <property type="protein sequence ID" value="MDL5033180.1"/>
    <property type="molecule type" value="Genomic_DNA"/>
</dbReference>
<keyword evidence="1" id="KW-1133">Transmembrane helix</keyword>
<reference evidence="2 3" key="1">
    <citation type="submission" date="2023-06" db="EMBL/GenBank/DDBJ databases">
        <title>Pelomonas sp. APW6 16S ribosomal RNA gene genome sequencing and assembly.</title>
        <authorList>
            <person name="Woo H."/>
        </authorList>
    </citation>
    <scope>NUCLEOTIDE SEQUENCE [LARGE SCALE GENOMIC DNA]</scope>
    <source>
        <strain evidence="2 3">APW6</strain>
    </source>
</reference>